<sequence>MYRYLLLLTSMLGISACSPSNEVAFDPSVGDEHTYWTYSNIEAKSYYGTQQSRTSMRQQLKVTDTSPLTIVATSDYVDVRAAGSHRLNSLAADSQDEKMMRLFSKGFELTVDTDSGKLQDFRALDDELWQELLKKGGKEAIDQFTKSTLTPGVLKTIPTTVGATVALPEFAGQSVSLTVKQVTDDEVTTEIEGHDEQGQPNLYGVMVLEREDGWLKQLMLVTKQYIKRAGQEFSFRSRVVMLPGDQPGNFDFDNYAAFDDWQPTFGDDIDQTLLVPPTGEALLPYSYGVYQASDDGPELVIPQELRPYQVSGTVKLKNIKGLDAKQQPIDVEFQWANMSQHFYDLASRQLVIPIGWNKQAELERLNAFTATAEFYPRTYLHKTVQWQAGEQHIDIDGATITIKPLAKPANTYEMVITSTADTQIANFMKGLKGEYKEAPHEQNDFLSYSERMMFNLYSNLPQTERFLLRVKETPTEVTFYASQQAKSPTFSRDLTFIKPEEYQRHPEYPPLFQDKLYGYYSNEATEQQHRSFDDLRAIIDSGQGSYIDLPKDWQKICKLKVLSDYQENGHGLAWVADNDLNSEPFTSHYRLSTDDGIRHYFYGISVTSELSCEGEPLWQTMDYQPSDKPWLVPVAELDGIDLQQPLAEFVARYHLLNDEGEPLNILLADGQRPSDMSNTKLADALTPQQQLRVAGRVSSIQHLSYKGAPLKRQWTNTFPALP</sequence>
<evidence type="ECO:0008006" key="3">
    <source>
        <dbReference type="Google" id="ProtNLM"/>
    </source>
</evidence>
<comment type="caution">
    <text evidence="1">The sequence shown here is derived from an EMBL/GenBank/DDBJ whole genome shotgun (WGS) entry which is preliminary data.</text>
</comment>
<dbReference type="EMBL" id="JAKOGG010000012">
    <property type="protein sequence ID" value="MCS4557787.1"/>
    <property type="molecule type" value="Genomic_DNA"/>
</dbReference>
<name>A0ABT2FN67_9GAMM</name>
<dbReference type="RefSeq" id="WP_238897263.1">
    <property type="nucleotide sequence ID" value="NZ_JAKOGG010000012.1"/>
</dbReference>
<dbReference type="Proteomes" id="UP001201549">
    <property type="component" value="Unassembled WGS sequence"/>
</dbReference>
<organism evidence="1 2">
    <name type="scientific">Shewanella electrica</name>
    <dbReference type="NCBI Taxonomy" id="515560"/>
    <lineage>
        <taxon>Bacteria</taxon>
        <taxon>Pseudomonadati</taxon>
        <taxon>Pseudomonadota</taxon>
        <taxon>Gammaproteobacteria</taxon>
        <taxon>Alteromonadales</taxon>
        <taxon>Shewanellaceae</taxon>
        <taxon>Shewanella</taxon>
    </lineage>
</organism>
<keyword evidence="2" id="KW-1185">Reference proteome</keyword>
<gene>
    <name evidence="1" type="ORF">L9G74_15160</name>
</gene>
<reference evidence="1 2" key="1">
    <citation type="submission" date="2022-02" db="EMBL/GenBank/DDBJ databases">
        <authorList>
            <person name="Zhuang L."/>
        </authorList>
    </citation>
    <scope>NUCLEOTIDE SEQUENCE [LARGE SCALE GENOMIC DNA]</scope>
    <source>
        <strain evidence="1 2">C32</strain>
    </source>
</reference>
<protein>
    <recommendedName>
        <fullName evidence="3">Lipoprotein</fullName>
    </recommendedName>
</protein>
<dbReference type="PROSITE" id="PS51257">
    <property type="entry name" value="PROKAR_LIPOPROTEIN"/>
    <property type="match status" value="1"/>
</dbReference>
<reference evidence="2" key="2">
    <citation type="submission" date="2023-07" db="EMBL/GenBank/DDBJ databases">
        <title>Shewanella mangrovi sp. nov., an acetaldehyde- degrading bacterium isolated from mangrove sediment.</title>
        <authorList>
            <person name="Liu Y."/>
        </authorList>
    </citation>
    <scope>NUCLEOTIDE SEQUENCE [LARGE SCALE GENOMIC DNA]</scope>
    <source>
        <strain evidence="2">C32</strain>
    </source>
</reference>
<proteinExistence type="predicted"/>
<evidence type="ECO:0000313" key="2">
    <source>
        <dbReference type="Proteomes" id="UP001201549"/>
    </source>
</evidence>
<evidence type="ECO:0000313" key="1">
    <source>
        <dbReference type="EMBL" id="MCS4557787.1"/>
    </source>
</evidence>
<accession>A0ABT2FN67</accession>